<feature type="transmembrane region" description="Helical" evidence="1">
    <location>
        <begin position="78"/>
        <end position="101"/>
    </location>
</feature>
<reference evidence="2" key="1">
    <citation type="journal article" date="2016" name="J. Invertebr. Pathol.">
        <title>An alphabaculovirus isolated from dead Lymantria dispar larvae shows high genetic similarity to baculovirus previously isolated from Lymantria monacha - An example of adaptation to a new host.</title>
        <authorList>
            <person name="Rabalski L."/>
            <person name="Krejmer-Rabalska M."/>
            <person name="Skrzecz I."/>
            <person name="Wasag B."/>
            <person name="Szewczyk B."/>
        </authorList>
    </citation>
    <scope>NUCLEOTIDE SEQUENCE</scope>
    <source>
        <strain evidence="2">BNP</strain>
    </source>
</reference>
<dbReference type="EMBL" id="KU377538">
    <property type="protein sequence ID" value="ANS71002.1"/>
    <property type="molecule type" value="Genomic_DNA"/>
</dbReference>
<keyword evidence="1" id="KW-0812">Transmembrane</keyword>
<dbReference type="Pfam" id="PF06770">
    <property type="entry name" value="Arif-1"/>
    <property type="match status" value="1"/>
</dbReference>
<feature type="transmembrane region" description="Helical" evidence="1">
    <location>
        <begin position="168"/>
        <end position="191"/>
    </location>
</feature>
<keyword evidence="1" id="KW-1133">Transmembrane helix</keyword>
<evidence type="ECO:0000313" key="2">
    <source>
        <dbReference type="EMBL" id="ANS71002.1"/>
    </source>
</evidence>
<protein>
    <submittedName>
        <fullName evidence="2">Actin rearrangement inducing factor-1</fullName>
    </submittedName>
</protein>
<name>A0A1B1MQY4_NPVLD</name>
<feature type="transmembrane region" description="Helical" evidence="1">
    <location>
        <begin position="50"/>
        <end position="71"/>
    </location>
</feature>
<proteinExistence type="predicted"/>
<keyword evidence="1" id="KW-0472">Membrane</keyword>
<accession>A0A1B1MQY4</accession>
<sequence length="321" mass="34757">MIEAVLGPNLLCTGAAFVWLGAAGLRSPALSIIIDFEDGSDVCNFSLDVLVYGLLLIAAGTFALLSLMPYFKRTTTCLAIGALLLSTCMTMAWLFGINWVIQYGHVPALDAQLRTYDTDRQCWDGIVFAPPVAINAKNCFMRDDRVVCALCRSEYYRNEPTVIRSYRMVVALGAIVLLLLQGSLLLALFLAETRRWIARDLGRVVSRNGGGGGGVVGGANIDSVASGGGSAVHRSSSADGFTYQSLPPPPPPDASEQALCQRCALEQTKASAPDYEYYSAPRHRHNGELLARAHIYTPLTKTPHKNDGILVENTPLHRIEV</sequence>
<dbReference type="InterPro" id="IPR010639">
    <property type="entry name" value="Actin-rearrang-inducing_fac"/>
</dbReference>
<organismHost>
    <name type="scientific">Lepidoptera</name>
    <name type="common">moths &amp; butterflies</name>
    <dbReference type="NCBI Taxonomy" id="7088"/>
</organismHost>
<evidence type="ECO:0000256" key="1">
    <source>
        <dbReference type="SAM" id="Phobius"/>
    </source>
</evidence>
<organism evidence="2">
    <name type="scientific">Lymantria dispar multicapsid nuclear polyhedrosis virus</name>
    <name type="common">LdMNPV</name>
    <dbReference type="NCBI Taxonomy" id="10449"/>
    <lineage>
        <taxon>Viruses</taxon>
        <taxon>Viruses incertae sedis</taxon>
        <taxon>Naldaviricetes</taxon>
        <taxon>Lefavirales</taxon>
        <taxon>Baculoviridae</taxon>
        <taxon>Alphabaculovirus</taxon>
        <taxon>Alphabaculovirus lydisparis</taxon>
    </lineage>
</organism>